<evidence type="ECO:0000259" key="1">
    <source>
        <dbReference type="Pfam" id="PF20576"/>
    </source>
</evidence>
<dbReference type="Pfam" id="PF20576">
    <property type="entry name" value="HEWD"/>
    <property type="match status" value="1"/>
</dbReference>
<comment type="caution">
    <text evidence="2">The sequence shown here is derived from an EMBL/GenBank/DDBJ whole genome shotgun (WGS) entry which is preliminary data.</text>
</comment>
<keyword evidence="3" id="KW-1185">Reference proteome</keyword>
<dbReference type="Proteomes" id="UP001321047">
    <property type="component" value="Unassembled WGS sequence"/>
</dbReference>
<reference evidence="2 3" key="1">
    <citation type="submission" date="2022-09" db="EMBL/GenBank/DDBJ databases">
        <title>Enrichment on poylsaccharides allowed isolation of novel metabolic and taxonomic groups of Haloarchaea.</title>
        <authorList>
            <person name="Sorokin D.Y."/>
            <person name="Elcheninov A.G."/>
            <person name="Khizhniak T.V."/>
            <person name="Kolganova T.V."/>
            <person name="Kublanov I.V."/>
        </authorList>
    </citation>
    <scope>NUCLEOTIDE SEQUENCE [LARGE SCALE GENOMIC DNA]</scope>
    <source>
        <strain evidence="2 3">AArc-curdl1</strain>
    </source>
</reference>
<dbReference type="EMBL" id="JAOPJZ010000046">
    <property type="protein sequence ID" value="MCU4754471.1"/>
    <property type="molecule type" value="Genomic_DNA"/>
</dbReference>
<name>A0AAP2ZC08_9EURY</name>
<dbReference type="InterPro" id="IPR046782">
    <property type="entry name" value="HEWD"/>
</dbReference>
<dbReference type="AlphaFoldDB" id="A0AAP2ZC08"/>
<sequence>MSVQLRKPTKRVCEQCERTEQWDETSGAWQLAREDGSKLVGDTHCIHEWDINGTFYPFE</sequence>
<evidence type="ECO:0000313" key="3">
    <source>
        <dbReference type="Proteomes" id="UP001321047"/>
    </source>
</evidence>
<protein>
    <recommendedName>
        <fullName evidence="1">HEWD domain-containing protein</fullName>
    </recommendedName>
</protein>
<feature type="domain" description="HEWD" evidence="1">
    <location>
        <begin position="1"/>
        <end position="59"/>
    </location>
</feature>
<organism evidence="2 3">
    <name type="scientific">Natronosalvus hydrolyticus</name>
    <dbReference type="NCBI Taxonomy" id="2979988"/>
    <lineage>
        <taxon>Archaea</taxon>
        <taxon>Methanobacteriati</taxon>
        <taxon>Methanobacteriota</taxon>
        <taxon>Stenosarchaea group</taxon>
        <taxon>Halobacteria</taxon>
        <taxon>Halobacteriales</taxon>
        <taxon>Natrialbaceae</taxon>
        <taxon>Natronosalvus</taxon>
    </lineage>
</organism>
<evidence type="ECO:0000313" key="2">
    <source>
        <dbReference type="EMBL" id="MCU4754471.1"/>
    </source>
</evidence>
<dbReference type="RefSeq" id="WP_342810770.1">
    <property type="nucleotide sequence ID" value="NZ_JAOPJZ010000046.1"/>
</dbReference>
<proteinExistence type="predicted"/>
<accession>A0AAP2ZC08</accession>
<gene>
    <name evidence="2" type="ORF">OB919_21300</name>
</gene>